<protein>
    <submittedName>
        <fullName evidence="2">Uncharacterized protein</fullName>
    </submittedName>
</protein>
<reference evidence="2 3" key="1">
    <citation type="submission" date="2014-11" db="EMBL/GenBank/DDBJ databases">
        <authorList>
            <person name="Zhu J."/>
            <person name="Qi W."/>
            <person name="Song R."/>
        </authorList>
    </citation>
    <scope>NUCLEOTIDE SEQUENCE [LARGE SCALE GENOMIC DNA]</scope>
</reference>
<name>A0A0G4G0A8_VITBC</name>
<dbReference type="EMBL" id="CDMY01000540">
    <property type="protein sequence ID" value="CEM21291.1"/>
    <property type="molecule type" value="Genomic_DNA"/>
</dbReference>
<dbReference type="InParanoid" id="A0A0G4G0A8"/>
<feature type="region of interest" description="Disordered" evidence="1">
    <location>
        <begin position="45"/>
        <end position="71"/>
    </location>
</feature>
<dbReference type="PhylomeDB" id="A0A0G4G0A8"/>
<dbReference type="VEuPathDB" id="CryptoDB:Vbra_22645"/>
<accession>A0A0G4G0A8</accession>
<dbReference type="AlphaFoldDB" id="A0A0G4G0A8"/>
<feature type="compositionally biased region" description="Basic and acidic residues" evidence="1">
    <location>
        <begin position="45"/>
        <end position="56"/>
    </location>
</feature>
<feature type="region of interest" description="Disordered" evidence="1">
    <location>
        <begin position="125"/>
        <end position="162"/>
    </location>
</feature>
<feature type="region of interest" description="Disordered" evidence="1">
    <location>
        <begin position="192"/>
        <end position="224"/>
    </location>
</feature>
<dbReference type="Proteomes" id="UP000041254">
    <property type="component" value="Unassembled WGS sequence"/>
</dbReference>
<gene>
    <name evidence="2" type="ORF">Vbra_22645</name>
</gene>
<evidence type="ECO:0000313" key="2">
    <source>
        <dbReference type="EMBL" id="CEM21291.1"/>
    </source>
</evidence>
<organism evidence="2 3">
    <name type="scientific">Vitrella brassicaformis (strain CCMP3155)</name>
    <dbReference type="NCBI Taxonomy" id="1169540"/>
    <lineage>
        <taxon>Eukaryota</taxon>
        <taxon>Sar</taxon>
        <taxon>Alveolata</taxon>
        <taxon>Colpodellida</taxon>
        <taxon>Vitrellaceae</taxon>
        <taxon>Vitrella</taxon>
    </lineage>
</organism>
<evidence type="ECO:0000256" key="1">
    <source>
        <dbReference type="SAM" id="MobiDB-lite"/>
    </source>
</evidence>
<proteinExistence type="predicted"/>
<feature type="compositionally biased region" description="Basic and acidic residues" evidence="1">
    <location>
        <begin position="212"/>
        <end position="224"/>
    </location>
</feature>
<sequence length="253" mass="27890">MYKAPKLVPCVVDRVCPVPDRSPTSLPLPLLPTRLTTTWPICSARLDDDRETRSEPDNEVPSNARGAQEQQGAEMGFAKIAIEQGVTIVPTCSVGTEDMLEILKDVLIDWLIGKSSLTAPIIKYPTRKPSESTSDSAIPSSRLRRRSSSMQSQGPTHLTPVGVKELQQRQADDAGRMLPDRVKCTAEATKAAITDQADEQETQPESVQDMGDDGKDGCTGEEEGSRVRRRCEQAVFGHYQCFWSFEVMCFVGF</sequence>
<evidence type="ECO:0000313" key="3">
    <source>
        <dbReference type="Proteomes" id="UP000041254"/>
    </source>
</evidence>
<keyword evidence="3" id="KW-1185">Reference proteome</keyword>